<protein>
    <submittedName>
        <fullName evidence="2">Uncharacterized protein</fullName>
    </submittedName>
</protein>
<comment type="caution">
    <text evidence="2">The sequence shown here is derived from an EMBL/GenBank/DDBJ whole genome shotgun (WGS) entry which is preliminary data.</text>
</comment>
<evidence type="ECO:0000313" key="3">
    <source>
        <dbReference type="EMBL" id="KAG0486883.1"/>
    </source>
</evidence>
<proteinExistence type="predicted"/>
<evidence type="ECO:0000313" key="2">
    <source>
        <dbReference type="EMBL" id="KAG0485103.1"/>
    </source>
</evidence>
<accession>A0A835RES3</accession>
<evidence type="ECO:0000313" key="4">
    <source>
        <dbReference type="Proteomes" id="UP000636800"/>
    </source>
</evidence>
<reference evidence="4 5" key="1">
    <citation type="journal article" date="2020" name="Nat. Food">
        <title>A phased Vanilla planifolia genome enables genetic improvement of flavour and production.</title>
        <authorList>
            <person name="Hasing T."/>
            <person name="Tang H."/>
            <person name="Brym M."/>
            <person name="Khazi F."/>
            <person name="Huang T."/>
            <person name="Chambers A.H."/>
        </authorList>
    </citation>
    <scope>NUCLEOTIDE SEQUENCE [LARGE SCALE GENOMIC DNA]</scope>
    <source>
        <tissue evidence="2">Leaf</tissue>
    </source>
</reference>
<dbReference type="EMBL" id="JADCNM010000004">
    <property type="protein sequence ID" value="KAG0486883.1"/>
    <property type="molecule type" value="Genomic_DNA"/>
</dbReference>
<dbReference type="Proteomes" id="UP000636800">
    <property type="component" value="Unassembled WGS sequence"/>
</dbReference>
<feature type="region of interest" description="Disordered" evidence="1">
    <location>
        <begin position="1"/>
        <end position="34"/>
    </location>
</feature>
<evidence type="ECO:0000256" key="1">
    <source>
        <dbReference type="SAM" id="MobiDB-lite"/>
    </source>
</evidence>
<dbReference type="Proteomes" id="UP000639772">
    <property type="component" value="Unassembled WGS sequence"/>
</dbReference>
<dbReference type="EMBL" id="JADCNL010000004">
    <property type="protein sequence ID" value="KAG0485103.1"/>
    <property type="molecule type" value="Genomic_DNA"/>
</dbReference>
<dbReference type="AlphaFoldDB" id="A0A835RES3"/>
<evidence type="ECO:0000313" key="5">
    <source>
        <dbReference type="Proteomes" id="UP000639772"/>
    </source>
</evidence>
<name>A0A835RES3_VANPL</name>
<gene>
    <name evidence="3" type="ORF">HPP92_008978</name>
    <name evidence="2" type="ORF">HPP92_009182</name>
</gene>
<keyword evidence="4" id="KW-1185">Reference proteome</keyword>
<organism evidence="2 4">
    <name type="scientific">Vanilla planifolia</name>
    <name type="common">Vanilla</name>
    <dbReference type="NCBI Taxonomy" id="51239"/>
    <lineage>
        <taxon>Eukaryota</taxon>
        <taxon>Viridiplantae</taxon>
        <taxon>Streptophyta</taxon>
        <taxon>Embryophyta</taxon>
        <taxon>Tracheophyta</taxon>
        <taxon>Spermatophyta</taxon>
        <taxon>Magnoliopsida</taxon>
        <taxon>Liliopsida</taxon>
        <taxon>Asparagales</taxon>
        <taxon>Orchidaceae</taxon>
        <taxon>Vanilloideae</taxon>
        <taxon>Vanilleae</taxon>
        <taxon>Vanilla</taxon>
    </lineage>
</organism>
<sequence length="98" mass="10649">MNSSELARSVDGSVEGAQSQHRASSGGRGNGNSAVDWKVVDGFLVEIRTHKWPTRQISSCSSSLVLVGFRRCDRSGSFADEFVLEFTVVCVIRALEVD</sequence>